<evidence type="ECO:0000313" key="3">
    <source>
        <dbReference type="Proteomes" id="UP000007845"/>
    </source>
</evidence>
<dbReference type="eggNOG" id="ENOG5032SV9">
    <property type="taxonomic scope" value="Bacteria"/>
</dbReference>
<name>F0JFL8_9BACT</name>
<protein>
    <recommendedName>
        <fullName evidence="1">RiboL-PSP-HEPN domain-containing protein</fullName>
    </recommendedName>
</protein>
<sequence length="224" mass="25728">MKIRSLEELINCLAANSAKRKKELITHKSLISDGRVGFRQFFFRSSVVFAYAHWEGFIKHSAMSYLTYLTHLKPAVSDMTDNFHAICCKNKINTSVLATKRIAPHLDLIRFYKSEVLEGLKYSEAPAIDTESNLNSDVFENICSIIGMEYSEHWSQRAPFINELVMNRCAIAHGELIDIPQRYAIEVVDFVYSSIDRFGADIENTAVQQLYLRAKYDKYKGIRP</sequence>
<reference evidence="2 3" key="1">
    <citation type="journal article" date="2011" name="J. Bacteriol.">
        <title>Genome sequence of the mercury-methylating strain Desulfovibrio desulfuricans ND132.</title>
        <authorList>
            <person name="Brown S.D."/>
            <person name="Gilmour C.C."/>
            <person name="Kucken A.M."/>
            <person name="Wall J.D."/>
            <person name="Elias D.A."/>
            <person name="Brandt C.C."/>
            <person name="Podar M."/>
            <person name="Chertkov O."/>
            <person name="Held B."/>
            <person name="Bruce D.C."/>
            <person name="Detter J.C."/>
            <person name="Tapia R."/>
            <person name="Han C.S."/>
            <person name="Goodwin L.A."/>
            <person name="Cheng J.F."/>
            <person name="Pitluck S."/>
            <person name="Woyke T."/>
            <person name="Mikhailova N."/>
            <person name="Ivanova N.N."/>
            <person name="Han J."/>
            <person name="Lucas S."/>
            <person name="Lapidus A.L."/>
            <person name="Land M.L."/>
            <person name="Hauser L.J."/>
            <person name="Palumbo A.V."/>
        </authorList>
    </citation>
    <scope>NUCLEOTIDE SEQUENCE [LARGE SCALE GENOMIC DNA]</scope>
    <source>
        <strain evidence="2 3">ND132</strain>
    </source>
</reference>
<gene>
    <name evidence="2" type="ORF">DND132_1736</name>
</gene>
<evidence type="ECO:0000313" key="2">
    <source>
        <dbReference type="EMBL" id="EGB14942.1"/>
    </source>
</evidence>
<accession>F0JFL8</accession>
<dbReference type="KEGG" id="ddn:DND132_1736"/>
<dbReference type="Pfam" id="PF18735">
    <property type="entry name" value="HEPN_RiboL-PSP"/>
    <property type="match status" value="1"/>
</dbReference>
<dbReference type="InterPro" id="IPR041519">
    <property type="entry name" value="HEPN_RiboL-PSP"/>
</dbReference>
<feature type="domain" description="RiboL-PSP-HEPN" evidence="1">
    <location>
        <begin position="16"/>
        <end position="193"/>
    </location>
</feature>
<dbReference type="RefSeq" id="WP_014322369.1">
    <property type="nucleotide sequence ID" value="NC_016803.1"/>
</dbReference>
<dbReference type="STRING" id="641491.DND132_1736"/>
<dbReference type="HOGENOM" id="CLU_100981_1_0_7"/>
<proteinExistence type="predicted"/>
<dbReference type="Proteomes" id="UP000007845">
    <property type="component" value="Chromosome"/>
</dbReference>
<organism evidence="2 3">
    <name type="scientific">Pseudodesulfovibrio mercurii</name>
    <dbReference type="NCBI Taxonomy" id="641491"/>
    <lineage>
        <taxon>Bacteria</taxon>
        <taxon>Pseudomonadati</taxon>
        <taxon>Thermodesulfobacteriota</taxon>
        <taxon>Desulfovibrionia</taxon>
        <taxon>Desulfovibrionales</taxon>
        <taxon>Desulfovibrionaceae</taxon>
    </lineage>
</organism>
<evidence type="ECO:0000259" key="1">
    <source>
        <dbReference type="Pfam" id="PF18735"/>
    </source>
</evidence>
<dbReference type="AlphaFoldDB" id="F0JFL8"/>
<dbReference type="EMBL" id="CP003220">
    <property type="protein sequence ID" value="EGB14942.1"/>
    <property type="molecule type" value="Genomic_DNA"/>
</dbReference>
<keyword evidence="3" id="KW-1185">Reference proteome</keyword>
<dbReference type="OrthoDB" id="4111339at2"/>